<dbReference type="AlphaFoldDB" id="A0A919RL22"/>
<organism evidence="2 3">
    <name type="scientific">Sinosporangium siamense</name>
    <dbReference type="NCBI Taxonomy" id="1367973"/>
    <lineage>
        <taxon>Bacteria</taxon>
        <taxon>Bacillati</taxon>
        <taxon>Actinomycetota</taxon>
        <taxon>Actinomycetes</taxon>
        <taxon>Streptosporangiales</taxon>
        <taxon>Streptosporangiaceae</taxon>
        <taxon>Sinosporangium</taxon>
    </lineage>
</organism>
<evidence type="ECO:0000256" key="1">
    <source>
        <dbReference type="SAM" id="Phobius"/>
    </source>
</evidence>
<gene>
    <name evidence="2" type="ORF">Ssi02_57890</name>
</gene>
<comment type="caution">
    <text evidence="2">The sequence shown here is derived from an EMBL/GenBank/DDBJ whole genome shotgun (WGS) entry which is preliminary data.</text>
</comment>
<reference evidence="2" key="1">
    <citation type="submission" date="2021-01" db="EMBL/GenBank/DDBJ databases">
        <title>Whole genome shotgun sequence of Sinosporangium siamense NBRC 109515.</title>
        <authorList>
            <person name="Komaki H."/>
            <person name="Tamura T."/>
        </authorList>
    </citation>
    <scope>NUCLEOTIDE SEQUENCE</scope>
    <source>
        <strain evidence="2">NBRC 109515</strain>
    </source>
</reference>
<keyword evidence="1" id="KW-0812">Transmembrane</keyword>
<accession>A0A919RL22</accession>
<dbReference type="EMBL" id="BOOW01000036">
    <property type="protein sequence ID" value="GII95558.1"/>
    <property type="molecule type" value="Genomic_DNA"/>
</dbReference>
<dbReference type="RefSeq" id="WP_204030607.1">
    <property type="nucleotide sequence ID" value="NZ_BOOW01000036.1"/>
</dbReference>
<keyword evidence="3" id="KW-1185">Reference proteome</keyword>
<name>A0A919RL22_9ACTN</name>
<keyword evidence="1" id="KW-0472">Membrane</keyword>
<feature type="transmembrane region" description="Helical" evidence="1">
    <location>
        <begin position="42"/>
        <end position="60"/>
    </location>
</feature>
<sequence>MRSSLGKTRAGAVAGTAACASPGGLALVLLNSQQPDGPLCTLVAILALIPFLLIGLGMWLDHRLEMSRLARKTETTKIYAHMAAAFVAKGSSELEKADESATAAQSMLVLDVAQNANKLPFALPTTVARLSA</sequence>
<evidence type="ECO:0000313" key="2">
    <source>
        <dbReference type="EMBL" id="GII95558.1"/>
    </source>
</evidence>
<keyword evidence="1" id="KW-1133">Transmembrane helix</keyword>
<protein>
    <submittedName>
        <fullName evidence="2">Uncharacterized protein</fullName>
    </submittedName>
</protein>
<evidence type="ECO:0000313" key="3">
    <source>
        <dbReference type="Proteomes" id="UP000606172"/>
    </source>
</evidence>
<proteinExistence type="predicted"/>
<dbReference type="Proteomes" id="UP000606172">
    <property type="component" value="Unassembled WGS sequence"/>
</dbReference>